<name>A0A238Y5Y1_9BACT</name>
<dbReference type="Proteomes" id="UP000198324">
    <property type="component" value="Unassembled WGS sequence"/>
</dbReference>
<evidence type="ECO:0000256" key="1">
    <source>
        <dbReference type="SAM" id="Phobius"/>
    </source>
</evidence>
<dbReference type="RefSeq" id="WP_143337291.1">
    <property type="nucleotide sequence ID" value="NZ_FZOC01000001.1"/>
</dbReference>
<proteinExistence type="predicted"/>
<accession>A0A238Y5Y1</accession>
<keyword evidence="1" id="KW-0472">Membrane</keyword>
<reference evidence="2 3" key="1">
    <citation type="submission" date="2017-06" db="EMBL/GenBank/DDBJ databases">
        <authorList>
            <person name="Kim H.J."/>
            <person name="Triplett B.A."/>
        </authorList>
    </citation>
    <scope>NUCLEOTIDE SEQUENCE [LARGE SCALE GENOMIC DNA]</scope>
    <source>
        <strain evidence="2 3">DSM 13116</strain>
    </source>
</reference>
<dbReference type="AlphaFoldDB" id="A0A238Y5Y1"/>
<gene>
    <name evidence="2" type="ORF">SAMN04488503_0706</name>
</gene>
<feature type="transmembrane region" description="Helical" evidence="1">
    <location>
        <begin position="21"/>
        <end position="48"/>
    </location>
</feature>
<evidence type="ECO:0000313" key="2">
    <source>
        <dbReference type="EMBL" id="SNR66382.1"/>
    </source>
</evidence>
<evidence type="ECO:0000313" key="3">
    <source>
        <dbReference type="Proteomes" id="UP000198324"/>
    </source>
</evidence>
<dbReference type="OrthoDB" id="9840750at2"/>
<keyword evidence="1" id="KW-1133">Transmembrane helix</keyword>
<keyword evidence="3" id="KW-1185">Reference proteome</keyword>
<protein>
    <submittedName>
        <fullName evidence="2">Uncharacterized protein</fullName>
    </submittedName>
</protein>
<dbReference type="EMBL" id="FZOC01000001">
    <property type="protein sequence ID" value="SNR66382.1"/>
    <property type="molecule type" value="Genomic_DNA"/>
</dbReference>
<keyword evidence="1" id="KW-0812">Transmembrane</keyword>
<sequence length="210" mass="22897">MDPREALPIMFCANPKAKLMAYLLTLVLVTLFAGGFSGFLFLLIPFGLDVYGAFLVKDNHKAFREDVLENLETECLRACGIDTTQPHYAFSEVGGGIGHWLLKDYADGVRYTMMAPKEDFVVIASRTGRIFPLKGYFPVAYATQDAGARDVFYADISAVELSGAVLTMTTASGEAVSYTGQGDKAAQAAEHIRERLRAFKSRPPAPLVQG</sequence>
<organism evidence="2 3">
    <name type="scientific">Humidesulfovibrio mexicanus</name>
    <dbReference type="NCBI Taxonomy" id="147047"/>
    <lineage>
        <taxon>Bacteria</taxon>
        <taxon>Pseudomonadati</taxon>
        <taxon>Thermodesulfobacteriota</taxon>
        <taxon>Desulfovibrionia</taxon>
        <taxon>Desulfovibrionales</taxon>
        <taxon>Desulfovibrionaceae</taxon>
        <taxon>Humidesulfovibrio</taxon>
    </lineage>
</organism>